<reference evidence="1" key="1">
    <citation type="journal article" date="2021" name="Microb. Physiol.">
        <title>Proteogenomic Insights into the Physiology of Marine, Sulfate-Reducing, Filamentous Desulfonema limicola and Desulfonema magnum.</title>
        <authorList>
            <person name="Schnaars V."/>
            <person name="Wohlbrand L."/>
            <person name="Scheve S."/>
            <person name="Hinrichs C."/>
            <person name="Reinhardt R."/>
            <person name="Rabus R."/>
        </authorList>
    </citation>
    <scope>NUCLEOTIDE SEQUENCE</scope>
    <source>
        <strain evidence="1">4be13</strain>
    </source>
</reference>
<dbReference type="AlphaFoldDB" id="A0A975BT18"/>
<dbReference type="KEGG" id="dmm:dnm_071950"/>
<accession>A0A975BT18</accession>
<protein>
    <submittedName>
        <fullName evidence="1">DUF166</fullName>
    </submittedName>
</protein>
<name>A0A975BT18_9BACT</name>
<dbReference type="Proteomes" id="UP000663722">
    <property type="component" value="Chromosome"/>
</dbReference>
<proteinExistence type="predicted"/>
<gene>
    <name evidence="1" type="ORF">dnm_071950</name>
</gene>
<sequence length="110" mass="12184">MMNRENTINIQNLLVFQQNGSGESKVRGIREYGANRFNVEIVSIDAPLPPVIDDTKAYLPSEDIRADVVLDFLKHPDLSYDLAMICGNRGIPVVASGKKLRVKGLFTPPT</sequence>
<dbReference type="Pfam" id="PF02593">
    <property type="entry name" value="DUF166"/>
    <property type="match status" value="1"/>
</dbReference>
<keyword evidence="2" id="KW-1185">Reference proteome</keyword>
<evidence type="ECO:0000313" key="2">
    <source>
        <dbReference type="Proteomes" id="UP000663722"/>
    </source>
</evidence>
<evidence type="ECO:0000313" key="1">
    <source>
        <dbReference type="EMBL" id="QTA91130.1"/>
    </source>
</evidence>
<dbReference type="InterPro" id="IPR003745">
    <property type="entry name" value="DUF166"/>
</dbReference>
<dbReference type="EMBL" id="CP061800">
    <property type="protein sequence ID" value="QTA91130.1"/>
    <property type="molecule type" value="Genomic_DNA"/>
</dbReference>
<organism evidence="1 2">
    <name type="scientific">Desulfonema magnum</name>
    <dbReference type="NCBI Taxonomy" id="45655"/>
    <lineage>
        <taxon>Bacteria</taxon>
        <taxon>Pseudomonadati</taxon>
        <taxon>Thermodesulfobacteriota</taxon>
        <taxon>Desulfobacteria</taxon>
        <taxon>Desulfobacterales</taxon>
        <taxon>Desulfococcaceae</taxon>
        <taxon>Desulfonema</taxon>
    </lineage>
</organism>